<sequence>MSFQLQSQNPTPILKEDLSAIHSCNPWQLTEDHSRTPTTWPCRSCVVLYFRILLRAISRDYQASNQLSRHQVLQYCLDNSIGPYRLYSSKVYGLGPFGPIHTPLWEFHHTVQFSRWPDLH</sequence>
<organism evidence="1 2">
    <name type="scientific">Austropuccinia psidii MF-1</name>
    <dbReference type="NCBI Taxonomy" id="1389203"/>
    <lineage>
        <taxon>Eukaryota</taxon>
        <taxon>Fungi</taxon>
        <taxon>Dikarya</taxon>
        <taxon>Basidiomycota</taxon>
        <taxon>Pucciniomycotina</taxon>
        <taxon>Pucciniomycetes</taxon>
        <taxon>Pucciniales</taxon>
        <taxon>Sphaerophragmiaceae</taxon>
        <taxon>Austropuccinia</taxon>
    </lineage>
</organism>
<keyword evidence="2" id="KW-1185">Reference proteome</keyword>
<evidence type="ECO:0000313" key="2">
    <source>
        <dbReference type="Proteomes" id="UP000765509"/>
    </source>
</evidence>
<protein>
    <submittedName>
        <fullName evidence="1">Uncharacterized protein</fullName>
    </submittedName>
</protein>
<evidence type="ECO:0000313" key="1">
    <source>
        <dbReference type="EMBL" id="MBW0479932.1"/>
    </source>
</evidence>
<name>A0A9Q3CA54_9BASI</name>
<comment type="caution">
    <text evidence="1">The sequence shown here is derived from an EMBL/GenBank/DDBJ whole genome shotgun (WGS) entry which is preliminary data.</text>
</comment>
<dbReference type="EMBL" id="AVOT02005773">
    <property type="protein sequence ID" value="MBW0479932.1"/>
    <property type="molecule type" value="Genomic_DNA"/>
</dbReference>
<dbReference type="AlphaFoldDB" id="A0A9Q3CA54"/>
<reference evidence="1" key="1">
    <citation type="submission" date="2021-03" db="EMBL/GenBank/DDBJ databases">
        <title>Draft genome sequence of rust myrtle Austropuccinia psidii MF-1, a brazilian biotype.</title>
        <authorList>
            <person name="Quecine M.C."/>
            <person name="Pachon D.M.R."/>
            <person name="Bonatelli M.L."/>
            <person name="Correr F.H."/>
            <person name="Franceschini L.M."/>
            <person name="Leite T.F."/>
            <person name="Margarido G.R.A."/>
            <person name="Almeida C.A."/>
            <person name="Ferrarezi J.A."/>
            <person name="Labate C.A."/>
        </authorList>
    </citation>
    <scope>NUCLEOTIDE SEQUENCE</scope>
    <source>
        <strain evidence="1">MF-1</strain>
    </source>
</reference>
<dbReference type="Proteomes" id="UP000765509">
    <property type="component" value="Unassembled WGS sequence"/>
</dbReference>
<accession>A0A9Q3CA54</accession>
<proteinExistence type="predicted"/>
<gene>
    <name evidence="1" type="ORF">O181_019647</name>
</gene>